<dbReference type="Proteomes" id="UP000176420">
    <property type="component" value="Unassembled WGS sequence"/>
</dbReference>
<organism evidence="1 2">
    <name type="scientific">Candidatus Kerfeldbacteria bacterium RIFOXYB2_FULL_38_14</name>
    <dbReference type="NCBI Taxonomy" id="1798547"/>
    <lineage>
        <taxon>Bacteria</taxon>
        <taxon>Candidatus Kerfeldiibacteriota</taxon>
    </lineage>
</organism>
<accession>A0A1G2BGX4</accession>
<proteinExistence type="predicted"/>
<dbReference type="CDD" id="cd00085">
    <property type="entry name" value="HNHc"/>
    <property type="match status" value="1"/>
</dbReference>
<comment type="caution">
    <text evidence="1">The sequence shown here is derived from an EMBL/GenBank/DDBJ whole genome shotgun (WGS) entry which is preliminary data.</text>
</comment>
<evidence type="ECO:0000313" key="1">
    <source>
        <dbReference type="EMBL" id="OGY88315.1"/>
    </source>
</evidence>
<evidence type="ECO:0000313" key="2">
    <source>
        <dbReference type="Proteomes" id="UP000176420"/>
    </source>
</evidence>
<reference evidence="1 2" key="1">
    <citation type="journal article" date="2016" name="Nat. Commun.">
        <title>Thousands of microbial genomes shed light on interconnected biogeochemical processes in an aquifer system.</title>
        <authorList>
            <person name="Anantharaman K."/>
            <person name="Brown C.T."/>
            <person name="Hug L.A."/>
            <person name="Sharon I."/>
            <person name="Castelle C.J."/>
            <person name="Probst A.J."/>
            <person name="Thomas B.C."/>
            <person name="Singh A."/>
            <person name="Wilkins M.J."/>
            <person name="Karaoz U."/>
            <person name="Brodie E.L."/>
            <person name="Williams K.H."/>
            <person name="Hubbard S.S."/>
            <person name="Banfield J.F."/>
        </authorList>
    </citation>
    <scope>NUCLEOTIDE SEQUENCE [LARGE SCALE GENOMIC DNA]</scope>
</reference>
<evidence type="ECO:0008006" key="3">
    <source>
        <dbReference type="Google" id="ProtNLM"/>
    </source>
</evidence>
<gene>
    <name evidence="1" type="ORF">A2319_03945</name>
</gene>
<sequence length="100" mass="11637">MRANYLKKAVTKRRKMIRKKAVLYKGAKCKICGYKRCFDAFDFHHVDESQKKFGISQDGLTRSWERVQKELDKCVLLCSNCHREVHAGITQLSTATLIEE</sequence>
<name>A0A1G2BGX4_9BACT</name>
<protein>
    <recommendedName>
        <fullName evidence="3">HNH nuclease domain-containing protein</fullName>
    </recommendedName>
</protein>
<dbReference type="AlphaFoldDB" id="A0A1G2BGX4"/>
<dbReference type="EMBL" id="MHKI01000003">
    <property type="protein sequence ID" value="OGY88315.1"/>
    <property type="molecule type" value="Genomic_DNA"/>
</dbReference>
<dbReference type="InterPro" id="IPR003615">
    <property type="entry name" value="HNH_nuc"/>
</dbReference>